<proteinExistence type="predicted"/>
<dbReference type="Pfam" id="PF08881">
    <property type="entry name" value="CVNH"/>
    <property type="match status" value="1"/>
</dbReference>
<dbReference type="SUPFAM" id="SSF51322">
    <property type="entry name" value="Cyanovirin-N"/>
    <property type="match status" value="1"/>
</dbReference>
<sequence length="177" mass="19644">MFRSLPSLFLLCVALATLVRGGDWSKTCSSPKMIFGNLAAHCRSYPAGLPSVCTILDLRQCYGFDTTNGLYQKDGYAFALLVAGTCEWRTNWLYSGDFGATCEGCQLDNDGHTMWCKCPDGGGKKKWYYVDTDDLIRNDDGWLRCYNHEGYSCDYDKLATLSDSGETKAVHSLAFTA</sequence>
<accession>A0ABR1RVR3</accession>
<evidence type="ECO:0000313" key="4">
    <source>
        <dbReference type="Proteomes" id="UP001396898"/>
    </source>
</evidence>
<evidence type="ECO:0000256" key="1">
    <source>
        <dbReference type="SAM" id="SignalP"/>
    </source>
</evidence>
<reference evidence="3 4" key="1">
    <citation type="submission" date="2023-01" db="EMBL/GenBank/DDBJ databases">
        <title>Analysis of 21 Apiospora genomes using comparative genomics revels a genus with tremendous synthesis potential of carbohydrate active enzymes and secondary metabolites.</title>
        <authorList>
            <person name="Sorensen T."/>
        </authorList>
    </citation>
    <scope>NUCLEOTIDE SEQUENCE [LARGE SCALE GENOMIC DNA]</scope>
    <source>
        <strain evidence="3 4">CBS 20057</strain>
    </source>
</reference>
<keyword evidence="4" id="KW-1185">Reference proteome</keyword>
<feature type="signal peptide" evidence="1">
    <location>
        <begin position="1"/>
        <end position="21"/>
    </location>
</feature>
<keyword evidence="1" id="KW-0732">Signal</keyword>
<gene>
    <name evidence="3" type="ORF">PG991_007690</name>
</gene>
<feature type="chain" id="PRO_5045754313" description="Cyanovirin-N domain-containing protein" evidence="1">
    <location>
        <begin position="22"/>
        <end position="177"/>
    </location>
</feature>
<evidence type="ECO:0000259" key="2">
    <source>
        <dbReference type="Pfam" id="PF08881"/>
    </source>
</evidence>
<comment type="caution">
    <text evidence="3">The sequence shown here is derived from an EMBL/GenBank/DDBJ whole genome shotgun (WGS) entry which is preliminary data.</text>
</comment>
<dbReference type="Proteomes" id="UP001396898">
    <property type="component" value="Unassembled WGS sequence"/>
</dbReference>
<dbReference type="InterPro" id="IPR036673">
    <property type="entry name" value="Cyanovirin-N_sf"/>
</dbReference>
<dbReference type="EMBL" id="JAQQWI010000010">
    <property type="protein sequence ID" value="KAK8018500.1"/>
    <property type="molecule type" value="Genomic_DNA"/>
</dbReference>
<dbReference type="InterPro" id="IPR011058">
    <property type="entry name" value="Cyanovirin-N"/>
</dbReference>
<dbReference type="Gene3D" id="2.30.60.10">
    <property type="entry name" value="Cyanovirin-N"/>
    <property type="match status" value="1"/>
</dbReference>
<protein>
    <recommendedName>
        <fullName evidence="2">Cyanovirin-N domain-containing protein</fullName>
    </recommendedName>
</protein>
<feature type="domain" description="Cyanovirin-N" evidence="2">
    <location>
        <begin position="98"/>
        <end position="154"/>
    </location>
</feature>
<organism evidence="3 4">
    <name type="scientific">Apiospora marii</name>
    <dbReference type="NCBI Taxonomy" id="335849"/>
    <lineage>
        <taxon>Eukaryota</taxon>
        <taxon>Fungi</taxon>
        <taxon>Dikarya</taxon>
        <taxon>Ascomycota</taxon>
        <taxon>Pezizomycotina</taxon>
        <taxon>Sordariomycetes</taxon>
        <taxon>Xylariomycetidae</taxon>
        <taxon>Amphisphaeriales</taxon>
        <taxon>Apiosporaceae</taxon>
        <taxon>Apiospora</taxon>
    </lineage>
</organism>
<evidence type="ECO:0000313" key="3">
    <source>
        <dbReference type="EMBL" id="KAK8018500.1"/>
    </source>
</evidence>
<name>A0ABR1RVR3_9PEZI</name>